<dbReference type="Pfam" id="PF13715">
    <property type="entry name" value="CarbopepD_reg_2"/>
    <property type="match status" value="1"/>
</dbReference>
<dbReference type="SUPFAM" id="SSF56935">
    <property type="entry name" value="Porins"/>
    <property type="match status" value="1"/>
</dbReference>
<dbReference type="InterPro" id="IPR023997">
    <property type="entry name" value="TonB-dep_OMP_SusC/RagA_CS"/>
</dbReference>
<comment type="similarity">
    <text evidence="1">Belongs to the TonB-dependent receptor family.</text>
</comment>
<organism evidence="3 4">
    <name type="scientific">Sphingobacterium arenae</name>
    <dbReference type="NCBI Taxonomy" id="1280598"/>
    <lineage>
        <taxon>Bacteria</taxon>
        <taxon>Pseudomonadati</taxon>
        <taxon>Bacteroidota</taxon>
        <taxon>Sphingobacteriia</taxon>
        <taxon>Sphingobacteriales</taxon>
        <taxon>Sphingobacteriaceae</taxon>
        <taxon>Sphingobacterium</taxon>
    </lineage>
</organism>
<keyword evidence="1" id="KW-1134">Transmembrane beta strand</keyword>
<dbReference type="EMBL" id="JACNYK010000003">
    <property type="protein sequence ID" value="MBD1426472.1"/>
    <property type="molecule type" value="Genomic_DNA"/>
</dbReference>
<keyword evidence="4" id="KW-1185">Reference proteome</keyword>
<accession>A0ABR7Y5B4</accession>
<dbReference type="SUPFAM" id="SSF49464">
    <property type="entry name" value="Carboxypeptidase regulatory domain-like"/>
    <property type="match status" value="1"/>
</dbReference>
<dbReference type="Proteomes" id="UP000606494">
    <property type="component" value="Unassembled WGS sequence"/>
</dbReference>
<dbReference type="NCBIfam" id="TIGR04057">
    <property type="entry name" value="SusC_RagA_signa"/>
    <property type="match status" value="1"/>
</dbReference>
<dbReference type="InterPro" id="IPR008969">
    <property type="entry name" value="CarboxyPept-like_regulatory"/>
</dbReference>
<dbReference type="PROSITE" id="PS52016">
    <property type="entry name" value="TONB_DEPENDENT_REC_3"/>
    <property type="match status" value="1"/>
</dbReference>
<comment type="subcellular location">
    <subcellularLocation>
        <location evidence="1">Cell outer membrane</location>
        <topology evidence="1">Multi-pass membrane protein</topology>
    </subcellularLocation>
</comment>
<dbReference type="Gene3D" id="3.55.50.30">
    <property type="match status" value="1"/>
</dbReference>
<dbReference type="InterPro" id="IPR023996">
    <property type="entry name" value="TonB-dep_OMP_SusC/RagA"/>
</dbReference>
<dbReference type="RefSeq" id="WP_190309627.1">
    <property type="nucleotide sequence ID" value="NZ_JACNYK010000003.1"/>
</dbReference>
<evidence type="ECO:0000259" key="2">
    <source>
        <dbReference type="Pfam" id="PF07715"/>
    </source>
</evidence>
<evidence type="ECO:0000313" key="4">
    <source>
        <dbReference type="Proteomes" id="UP000606494"/>
    </source>
</evidence>
<proteinExistence type="inferred from homology"/>
<dbReference type="InterPro" id="IPR012910">
    <property type="entry name" value="Plug_dom"/>
</dbReference>
<reference evidence="3 4" key="1">
    <citation type="submission" date="2020-08" db="EMBL/GenBank/DDBJ databases">
        <title>Sphingobacterium sp. DN00404 isolated from aquaculture water.</title>
        <authorList>
            <person name="Zhang M."/>
        </authorList>
    </citation>
    <scope>NUCLEOTIDE SEQUENCE [LARGE SCALE GENOMIC DNA]</scope>
    <source>
        <strain evidence="3 4">KCTC 32294</strain>
    </source>
</reference>
<feature type="domain" description="TonB-dependent receptor plug" evidence="2">
    <location>
        <begin position="197"/>
        <end position="301"/>
    </location>
</feature>
<dbReference type="InterPro" id="IPR039426">
    <property type="entry name" value="TonB-dep_rcpt-like"/>
</dbReference>
<dbReference type="InterPro" id="IPR037066">
    <property type="entry name" value="Plug_dom_sf"/>
</dbReference>
<name>A0ABR7Y5B4_9SPHI</name>
<evidence type="ECO:0000256" key="1">
    <source>
        <dbReference type="PROSITE-ProRule" id="PRU01360"/>
    </source>
</evidence>
<dbReference type="Pfam" id="PF07715">
    <property type="entry name" value="Plug"/>
    <property type="match status" value="1"/>
</dbReference>
<protein>
    <submittedName>
        <fullName evidence="3">SusC/RagA family TonB-linked outer membrane protein</fullName>
    </submittedName>
</protein>
<dbReference type="NCBIfam" id="TIGR04056">
    <property type="entry name" value="OMP_RagA_SusC"/>
    <property type="match status" value="1"/>
</dbReference>
<keyword evidence="1" id="KW-0813">Transport</keyword>
<dbReference type="Gene3D" id="2.170.130.10">
    <property type="entry name" value="TonB-dependent receptor, plug domain"/>
    <property type="match status" value="1"/>
</dbReference>
<comment type="caution">
    <text evidence="3">The sequence shown here is derived from an EMBL/GenBank/DDBJ whole genome shotgun (WGS) entry which is preliminary data.</text>
</comment>
<keyword evidence="1" id="KW-0812">Transmembrane</keyword>
<dbReference type="Gene3D" id="2.60.40.1120">
    <property type="entry name" value="Carboxypeptidase-like, regulatory domain"/>
    <property type="match status" value="1"/>
</dbReference>
<sequence>MMLGICFLSAKTYSQQVSYEGRNVLLEDVLKEFSRQTGYYLFYKHNEVKGFKVDHIETNKTNLEQAMQLLLNGLPFNFNLEEQTIIVNRVQQTDSQPEFDLTAVSQQQIAGVVRGEKGEALAGATVAIKGTSTGTMTDIDGEFEIPAKIGQTLVVSLIGYRPQEITVGDTKVLTIALAEEISDLDEVVVVGYGTQKKVNLTGAVSQISGEDFEQRPVTQLTQALQGASPNLNVTFGSGRPGTSGSVNVRGTTSINGGGPLILIDGILGTLDRVNVNDVESVTVLKDASAAAVYGARGAFGVILVTTKSAKEGKTSIAYTTNVGYTTHAVNTDFITSGYWNAKINDEAMYNALGYGTTRYSDEDYEELWARVNDKTEHPDRPWVVVKQNESGQDMYRYYGNFDWFNYFYDNKRPKQEHNVTISGGNDKTRYSLTGATSKEQGIFNINPDKYGRYNLRAKVESDLKEWLTVSNNTHFFKSKYDWHGLGTNFNTVENNVSNDPIYQYHPAYVPRNPDGTLTGYTGINSYPIGYGMHNALESGTMKGYNNGTEMTNTTEARLKLMEGLTLTANYSYREYRSEYSYRHTPQYYSKFPGVLERSNLGALSLDRLP</sequence>
<evidence type="ECO:0000313" key="3">
    <source>
        <dbReference type="EMBL" id="MBD1426472.1"/>
    </source>
</evidence>
<keyword evidence="1" id="KW-0998">Cell outer membrane</keyword>
<keyword evidence="1" id="KW-0472">Membrane</keyword>
<gene>
    <name evidence="3" type="ORF">H8B17_12840</name>
</gene>